<keyword evidence="3" id="KW-1185">Reference proteome</keyword>
<organism evidence="2 3">
    <name type="scientific">Dyadobacter psychrophilus</name>
    <dbReference type="NCBI Taxonomy" id="651661"/>
    <lineage>
        <taxon>Bacteria</taxon>
        <taxon>Pseudomonadati</taxon>
        <taxon>Bacteroidota</taxon>
        <taxon>Cytophagia</taxon>
        <taxon>Cytophagales</taxon>
        <taxon>Spirosomataceae</taxon>
        <taxon>Dyadobacter</taxon>
    </lineage>
</organism>
<dbReference type="Proteomes" id="UP000190897">
    <property type="component" value="Unassembled WGS sequence"/>
</dbReference>
<dbReference type="NCBIfam" id="TIGR04131">
    <property type="entry name" value="Bac_Flav_CTERM"/>
    <property type="match status" value="1"/>
</dbReference>
<dbReference type="Gene3D" id="2.60.40.10">
    <property type="entry name" value="Immunoglobulins"/>
    <property type="match status" value="1"/>
</dbReference>
<dbReference type="AlphaFoldDB" id="A0A1T5EKP9"/>
<proteinExistence type="predicted"/>
<gene>
    <name evidence="2" type="ORF">SAMN05660293_02561</name>
</gene>
<sequence>MKLDRRNNKFKITVINFFQRRRCHLANLSLNLGELHFIIVQLMTRYLHCILALLSLLIIVPSYVKADHIVGGELFMRPQGNPGTFEITLIQFWDKNNLQEPTPDGNGNRDEYAELFIYQKRGNEFKQQVRVRYLSSEIIAYQNKACANLRSLNTVIGTYKGNVSLPEQDYNDPEGYYIVWERCCRNSDINNIKLPGEMGMVFYLEFPPLTTRNESPVFSSPNGQYICSNRSFSMNMSASDQDGDELRYSLVTPFKGYTSPNLINGNSAPKSGYPLVEWENGISLANAIPGPSPLAIDNNGKLTVTASRLGLYVFAVQVEEFRNGKKIGLIRRDFQLLVIDCNDDQPEQPVIMMNATPVREVSFCPERPVTLETESSQDWAYQWQRDGLNIPGAVAATLTVSDTGTYSVVKSYTKKCSRDTSSLMVNVVLAPPIEATITADKRIICDGEVAVLQANGGTVPSNLVISWNRDNNVLKENRPSLEVRDQGSYLLKISNEQTGCSGSDTILVTKESIALSLPARKGVIEGSKTTLAPVINPSEPSYQYSWSPPDGLVSPDDVRNVVVGPLVDTRYTLTVESVNGCQAQASTDVWVIDKMHIPTSFTPNNDGHNDSFEIFNAKDQILEMRIYNRWGELIYASKGYSVPWNGTYKDNTPVPSGSYPYIIKTEEQSLNGTIMLLK</sequence>
<accession>A0A1T5EKP9</accession>
<dbReference type="EMBL" id="FUZA01000002">
    <property type="protein sequence ID" value="SKB84507.1"/>
    <property type="molecule type" value="Genomic_DNA"/>
</dbReference>
<dbReference type="Pfam" id="PF13585">
    <property type="entry name" value="CHU_C"/>
    <property type="match status" value="1"/>
</dbReference>
<evidence type="ECO:0000256" key="1">
    <source>
        <dbReference type="SAM" id="Phobius"/>
    </source>
</evidence>
<feature type="transmembrane region" description="Helical" evidence="1">
    <location>
        <begin position="46"/>
        <end position="64"/>
    </location>
</feature>
<keyword evidence="1" id="KW-0472">Membrane</keyword>
<dbReference type="InterPro" id="IPR026341">
    <property type="entry name" value="T9SS_type_B"/>
</dbReference>
<evidence type="ECO:0000313" key="3">
    <source>
        <dbReference type="Proteomes" id="UP000190897"/>
    </source>
</evidence>
<keyword evidence="1" id="KW-1133">Transmembrane helix</keyword>
<dbReference type="STRING" id="651661.SAMN05660293_02561"/>
<keyword evidence="1" id="KW-0812">Transmembrane</keyword>
<reference evidence="3" key="1">
    <citation type="submission" date="2017-02" db="EMBL/GenBank/DDBJ databases">
        <authorList>
            <person name="Varghese N."/>
            <person name="Submissions S."/>
        </authorList>
    </citation>
    <scope>NUCLEOTIDE SEQUENCE [LARGE SCALE GENOMIC DNA]</scope>
    <source>
        <strain evidence="3">DSM 22270</strain>
    </source>
</reference>
<name>A0A1T5EKP9_9BACT</name>
<evidence type="ECO:0000313" key="2">
    <source>
        <dbReference type="EMBL" id="SKB84507.1"/>
    </source>
</evidence>
<protein>
    <submittedName>
        <fullName evidence="2">Gliding motility-associated C-terminal domain-containing protein</fullName>
    </submittedName>
</protein>
<dbReference type="InterPro" id="IPR013783">
    <property type="entry name" value="Ig-like_fold"/>
</dbReference>